<evidence type="ECO:0000259" key="2">
    <source>
        <dbReference type="SMART" id="SM01347"/>
    </source>
</evidence>
<dbReference type="GO" id="GO:0006303">
    <property type="term" value="P:double-strand break repair via nonhomologous end joining"/>
    <property type="evidence" value="ECO:0007669"/>
    <property type="project" value="TreeGrafter"/>
</dbReference>
<dbReference type="GO" id="GO:0000014">
    <property type="term" value="F:single-stranded DNA endodeoxyribonuclease activity"/>
    <property type="evidence" value="ECO:0007669"/>
    <property type="project" value="TreeGrafter"/>
</dbReference>
<dbReference type="PANTHER" id="PTHR10139">
    <property type="entry name" value="DOUBLE-STRAND BREAK REPAIR PROTEIN MRE11"/>
    <property type="match status" value="1"/>
</dbReference>
<dbReference type="InterPro" id="IPR007281">
    <property type="entry name" value="Mre11_DNA-bd"/>
</dbReference>
<dbReference type="GO" id="GO:0007095">
    <property type="term" value="P:mitotic G2 DNA damage checkpoint signaling"/>
    <property type="evidence" value="ECO:0007669"/>
    <property type="project" value="TreeGrafter"/>
</dbReference>
<sequence length="439" mass="46569">MKVQQLIDEAAAETPNQDTAMQVLVRVKVDHSGFPVLGNQRFGSQFVGKVANPSDILLFSRDKKGATDDDASSAACGSSSLKNPIRPGAPPASSMLCVEQLLSNHLAGSDKVLEILPETNLAHALDDFVFKNIPTAFGDIYDTVLEESQGALKKNKATLNKHDIQSLVEKNLERIKASQAVHVGQSAMDTHEVLRMLQTTTTTQGGDGEHDNDLDGLSDDDGHTPITTTAAKHGRGRGGRGGAAASVKATTSTPARKAAKQPKHANKKQSTHRFSDSDDQSTYGGHNDGHNDDNDDDVVVVMSSSGSDFDEPPLRQTARKPAAASKRPPAATKRKAATRRGSISDALSPSSSTRKKQKTISALFSQSATPLPPATATTTYGASSWRDGGTQATTQGTSTTTQRRKLPLSFSSYTQDDDADVRSSALPPSSANAWGRAKK</sequence>
<evidence type="ECO:0000313" key="5">
    <source>
        <dbReference type="Proteomes" id="UP000266196"/>
    </source>
</evidence>
<evidence type="ECO:0000313" key="3">
    <source>
        <dbReference type="EMBL" id="RHZ03547.1"/>
    </source>
</evidence>
<organism evidence="3 5">
    <name type="scientific">Aphanomyces astaci</name>
    <name type="common">Crayfish plague agent</name>
    <dbReference type="NCBI Taxonomy" id="112090"/>
    <lineage>
        <taxon>Eukaryota</taxon>
        <taxon>Sar</taxon>
        <taxon>Stramenopiles</taxon>
        <taxon>Oomycota</taxon>
        <taxon>Saprolegniomycetes</taxon>
        <taxon>Saprolegniales</taxon>
        <taxon>Verrucalvaceae</taxon>
        <taxon>Aphanomyces</taxon>
    </lineage>
</organism>
<reference evidence="5 6" key="1">
    <citation type="submission" date="2018-08" db="EMBL/GenBank/DDBJ databases">
        <title>Aphanomyces genome sequencing and annotation.</title>
        <authorList>
            <person name="Minardi D."/>
            <person name="Oidtmann B."/>
            <person name="Van Der Giezen M."/>
            <person name="Studholme D.J."/>
        </authorList>
    </citation>
    <scope>NUCLEOTIDE SEQUENCE [LARGE SCALE GENOMIC DNA]</scope>
    <source>
        <strain evidence="3 5">197901</strain>
        <strain evidence="4 6">FDL457</strain>
    </source>
</reference>
<feature type="domain" description="Mre11 DNA-binding" evidence="2">
    <location>
        <begin position="2"/>
        <end position="128"/>
    </location>
</feature>
<accession>A0A397ERG3</accession>
<dbReference type="GO" id="GO:0000723">
    <property type="term" value="P:telomere maintenance"/>
    <property type="evidence" value="ECO:0007669"/>
    <property type="project" value="TreeGrafter"/>
</dbReference>
<feature type="compositionally biased region" description="Low complexity" evidence="1">
    <location>
        <begin position="319"/>
        <end position="331"/>
    </location>
</feature>
<feature type="region of interest" description="Disordered" evidence="1">
    <location>
        <begin position="66"/>
        <end position="85"/>
    </location>
</feature>
<proteinExistence type="predicted"/>
<dbReference type="Gene3D" id="3.30.110.110">
    <property type="entry name" value="Mre11, capping domain"/>
    <property type="match status" value="1"/>
</dbReference>
<dbReference type="AlphaFoldDB" id="A0A397ERG3"/>
<dbReference type="EMBL" id="QUTF01014025">
    <property type="protein sequence ID" value="RHZ14882.1"/>
    <property type="molecule type" value="Genomic_DNA"/>
</dbReference>
<name>A0A397ERG3_APHAT</name>
<feature type="region of interest" description="Disordered" evidence="1">
    <location>
        <begin position="201"/>
        <end position="439"/>
    </location>
</feature>
<dbReference type="Proteomes" id="UP000286510">
    <property type="component" value="Unassembled WGS sequence"/>
</dbReference>
<evidence type="ECO:0000313" key="4">
    <source>
        <dbReference type="EMBL" id="RHZ14882.1"/>
    </source>
</evidence>
<dbReference type="GO" id="GO:0035861">
    <property type="term" value="C:site of double-strand break"/>
    <property type="evidence" value="ECO:0007669"/>
    <property type="project" value="TreeGrafter"/>
</dbReference>
<feature type="compositionally biased region" description="Low complexity" evidence="1">
    <location>
        <begin position="388"/>
        <end position="401"/>
    </location>
</feature>
<dbReference type="EMBL" id="QUTE01013912">
    <property type="protein sequence ID" value="RHZ03547.1"/>
    <property type="molecule type" value="Genomic_DNA"/>
</dbReference>
<feature type="compositionally biased region" description="Basic residues" evidence="1">
    <location>
        <begin position="257"/>
        <end position="271"/>
    </location>
</feature>
<protein>
    <recommendedName>
        <fullName evidence="2">Mre11 DNA-binding domain-containing protein</fullName>
    </recommendedName>
</protein>
<evidence type="ECO:0000313" key="6">
    <source>
        <dbReference type="Proteomes" id="UP000286510"/>
    </source>
</evidence>
<dbReference type="GO" id="GO:0097552">
    <property type="term" value="P:mitochondrial double-strand break repair via homologous recombination"/>
    <property type="evidence" value="ECO:0007669"/>
    <property type="project" value="TreeGrafter"/>
</dbReference>
<dbReference type="GO" id="GO:0030145">
    <property type="term" value="F:manganese ion binding"/>
    <property type="evidence" value="ECO:0007669"/>
    <property type="project" value="InterPro"/>
</dbReference>
<dbReference type="Proteomes" id="UP000266196">
    <property type="component" value="Unassembled WGS sequence"/>
</dbReference>
<evidence type="ECO:0000256" key="1">
    <source>
        <dbReference type="SAM" id="MobiDB-lite"/>
    </source>
</evidence>
<gene>
    <name evidence="4" type="ORF">DYB26_010082</name>
    <name evidence="3" type="ORF">DYB31_013388</name>
</gene>
<dbReference type="PANTHER" id="PTHR10139:SF1">
    <property type="entry name" value="DOUBLE-STRAND BREAK REPAIR PROTEIN MRE11"/>
    <property type="match status" value="1"/>
</dbReference>
<dbReference type="GO" id="GO:0030870">
    <property type="term" value="C:Mre11 complex"/>
    <property type="evidence" value="ECO:0007669"/>
    <property type="project" value="TreeGrafter"/>
</dbReference>
<comment type="caution">
    <text evidence="3">The sequence shown here is derived from an EMBL/GenBank/DDBJ whole genome shotgun (WGS) entry which is preliminary data.</text>
</comment>
<dbReference type="GO" id="GO:0042138">
    <property type="term" value="P:meiotic DNA double-strand break formation"/>
    <property type="evidence" value="ECO:0007669"/>
    <property type="project" value="TreeGrafter"/>
</dbReference>
<dbReference type="VEuPathDB" id="FungiDB:H257_13731"/>
<dbReference type="InterPro" id="IPR038487">
    <property type="entry name" value="Mre11_capping_dom"/>
</dbReference>
<dbReference type="SMART" id="SM01347">
    <property type="entry name" value="Mre11_DNA_bind"/>
    <property type="match status" value="1"/>
</dbReference>
<dbReference type="Pfam" id="PF04152">
    <property type="entry name" value="Mre11_DNA_bind"/>
    <property type="match status" value="1"/>
</dbReference>
<dbReference type="GO" id="GO:0000724">
    <property type="term" value="P:double-strand break repair via homologous recombination"/>
    <property type="evidence" value="ECO:0007669"/>
    <property type="project" value="TreeGrafter"/>
</dbReference>